<dbReference type="AlphaFoldDB" id="A0A9P7JH83"/>
<keyword evidence="2" id="KW-1185">Reference proteome</keyword>
<dbReference type="RefSeq" id="XP_041196973.1">
    <property type="nucleotide sequence ID" value="XM_041344124.1"/>
</dbReference>
<organism evidence="1 2">
    <name type="scientific">Suillus subaureus</name>
    <dbReference type="NCBI Taxonomy" id="48587"/>
    <lineage>
        <taxon>Eukaryota</taxon>
        <taxon>Fungi</taxon>
        <taxon>Dikarya</taxon>
        <taxon>Basidiomycota</taxon>
        <taxon>Agaricomycotina</taxon>
        <taxon>Agaricomycetes</taxon>
        <taxon>Agaricomycetidae</taxon>
        <taxon>Boletales</taxon>
        <taxon>Suillineae</taxon>
        <taxon>Suillaceae</taxon>
        <taxon>Suillus</taxon>
    </lineage>
</organism>
<accession>A0A9P7JH83</accession>
<dbReference type="EMBL" id="JABBWG010000005">
    <property type="protein sequence ID" value="KAG1822567.1"/>
    <property type="molecule type" value="Genomic_DNA"/>
</dbReference>
<gene>
    <name evidence="1" type="ORF">BJ212DRAFT_813835</name>
</gene>
<dbReference type="Proteomes" id="UP000807769">
    <property type="component" value="Unassembled WGS sequence"/>
</dbReference>
<evidence type="ECO:0000313" key="1">
    <source>
        <dbReference type="EMBL" id="KAG1822567.1"/>
    </source>
</evidence>
<proteinExistence type="predicted"/>
<dbReference type="GeneID" id="64638140"/>
<reference evidence="1" key="1">
    <citation type="journal article" date="2020" name="New Phytol.">
        <title>Comparative genomics reveals dynamic genome evolution in host specialist ectomycorrhizal fungi.</title>
        <authorList>
            <person name="Lofgren L.A."/>
            <person name="Nguyen N.H."/>
            <person name="Vilgalys R."/>
            <person name="Ruytinx J."/>
            <person name="Liao H.L."/>
            <person name="Branco S."/>
            <person name="Kuo A."/>
            <person name="LaButti K."/>
            <person name="Lipzen A."/>
            <person name="Andreopoulos W."/>
            <person name="Pangilinan J."/>
            <person name="Riley R."/>
            <person name="Hundley H."/>
            <person name="Na H."/>
            <person name="Barry K."/>
            <person name="Grigoriev I.V."/>
            <person name="Stajich J.E."/>
            <person name="Kennedy P.G."/>
        </authorList>
    </citation>
    <scope>NUCLEOTIDE SEQUENCE</scope>
    <source>
        <strain evidence="1">MN1</strain>
    </source>
</reference>
<sequence>MLISALSSDGTVGRRLKRVQVAPLRRSKSFFDCTLPAACRPGHTVADYCQMTNSSRHRLPTMVLAEITAGCIRCKL</sequence>
<name>A0A9P7JH83_9AGAM</name>
<comment type="caution">
    <text evidence="1">The sequence shown here is derived from an EMBL/GenBank/DDBJ whole genome shotgun (WGS) entry which is preliminary data.</text>
</comment>
<protein>
    <submittedName>
        <fullName evidence="1">Uncharacterized protein</fullName>
    </submittedName>
</protein>
<evidence type="ECO:0000313" key="2">
    <source>
        <dbReference type="Proteomes" id="UP000807769"/>
    </source>
</evidence>